<keyword evidence="7" id="KW-0807">Transducer</keyword>
<name>A7SFC6_NEMVE</name>
<dbReference type="InterPro" id="IPR000276">
    <property type="entry name" value="GPCR_Rhodpsn"/>
</dbReference>
<sequence>MERCFSDDRAWMTSHRLKINDAKTEFLVIGSRQQLDKACTFKMLDPTVNEAQDTLDGLNYFKLTLFVIILVAGLLFNTLLFLAATRKRVRHRRTARSFIRLIQNLAIADIALLLLAVPFDSGWWAPEDFPYGGAMCKIIWPLKTAAFQAIVLTYVLLSFHRTYGVKQALFGQMNDIFIIFVLFLVWIGSVLSVIPYVIFLNYDVAKLSCAEMWPLLDDRRAYSAILFLLQYLLPLMVLIAMYFVARYELRNAVTKDRQLQKRAARHRRVNTMLIVYIVVFAVITLPEHVSRFVMDWGQGNLKPYFFAVMKLLYFLILSITVTNPVLFFYYNPEFKKDLFYFLFLGCFRGSKDATDAKSESFSIELPPPGTYTTVESRATTMERRPEAAPGYPGSRHSSRHEDERDSYRGSRDPVIPRAGSRDRVPSYHGSREKMGSRQGSRQEMPRYGSRDLPPEDDYPVKRGIPDDEYRGSRERLPRDEPYRSRSRERLPSDEYRDRSLPRDEPYRSRSRERLPDDEPPYRGSREPVYPREEPYRSRSRERLPEYEPPDRGSRERIPRYDDVPYRAPRREDFPPREPVDLERRSNISSVRDYDPEIDDDQGSEML</sequence>
<evidence type="ECO:0000313" key="11">
    <source>
        <dbReference type="EMBL" id="EDO37601.1"/>
    </source>
</evidence>
<feature type="transmembrane region" description="Helical" evidence="9">
    <location>
        <begin position="266"/>
        <end position="285"/>
    </location>
</feature>
<dbReference type="eggNOG" id="KOG3656">
    <property type="taxonomic scope" value="Eukaryota"/>
</dbReference>
<dbReference type="Proteomes" id="UP000001593">
    <property type="component" value="Unassembled WGS sequence"/>
</dbReference>
<evidence type="ECO:0000256" key="1">
    <source>
        <dbReference type="ARBA" id="ARBA00004141"/>
    </source>
</evidence>
<dbReference type="CDD" id="cd00637">
    <property type="entry name" value="7tm_classA_rhodopsin-like"/>
    <property type="match status" value="1"/>
</dbReference>
<dbReference type="Pfam" id="PF00001">
    <property type="entry name" value="7tm_1"/>
    <property type="match status" value="1"/>
</dbReference>
<proteinExistence type="predicted"/>
<evidence type="ECO:0000256" key="3">
    <source>
        <dbReference type="ARBA" id="ARBA00022989"/>
    </source>
</evidence>
<feature type="compositionally biased region" description="Acidic residues" evidence="8">
    <location>
        <begin position="595"/>
        <end position="606"/>
    </location>
</feature>
<evidence type="ECO:0000256" key="7">
    <source>
        <dbReference type="ARBA" id="ARBA00023224"/>
    </source>
</evidence>
<dbReference type="PROSITE" id="PS50262">
    <property type="entry name" value="G_PROTEIN_RECEP_F1_2"/>
    <property type="match status" value="1"/>
</dbReference>
<organism evidence="11 12">
    <name type="scientific">Nematostella vectensis</name>
    <name type="common">Starlet sea anemone</name>
    <dbReference type="NCBI Taxonomy" id="45351"/>
    <lineage>
        <taxon>Eukaryota</taxon>
        <taxon>Metazoa</taxon>
        <taxon>Cnidaria</taxon>
        <taxon>Anthozoa</taxon>
        <taxon>Hexacorallia</taxon>
        <taxon>Actiniaria</taxon>
        <taxon>Edwardsiidae</taxon>
        <taxon>Nematostella</taxon>
    </lineage>
</organism>
<keyword evidence="12" id="KW-1185">Reference proteome</keyword>
<keyword evidence="6" id="KW-0675">Receptor</keyword>
<evidence type="ECO:0000256" key="2">
    <source>
        <dbReference type="ARBA" id="ARBA00022692"/>
    </source>
</evidence>
<evidence type="ECO:0000256" key="4">
    <source>
        <dbReference type="ARBA" id="ARBA00023040"/>
    </source>
</evidence>
<keyword evidence="4" id="KW-0297">G-protein coupled receptor</keyword>
<dbReference type="InterPro" id="IPR017452">
    <property type="entry name" value="GPCR_Rhodpsn_7TM"/>
</dbReference>
<dbReference type="AlphaFoldDB" id="A7SFC6"/>
<protein>
    <recommendedName>
        <fullName evidence="10">G-protein coupled receptors family 1 profile domain-containing protein</fullName>
    </recommendedName>
</protein>
<keyword evidence="3 9" id="KW-1133">Transmembrane helix</keyword>
<dbReference type="Gene3D" id="1.20.1070.10">
    <property type="entry name" value="Rhodopsin 7-helix transmembrane proteins"/>
    <property type="match status" value="1"/>
</dbReference>
<keyword evidence="2 9" id="KW-0812">Transmembrane</keyword>
<feature type="compositionally biased region" description="Basic and acidic residues" evidence="8">
    <location>
        <begin position="419"/>
        <end position="435"/>
    </location>
</feature>
<feature type="transmembrane region" description="Helical" evidence="9">
    <location>
        <begin position="177"/>
        <end position="202"/>
    </location>
</feature>
<evidence type="ECO:0000256" key="9">
    <source>
        <dbReference type="SAM" id="Phobius"/>
    </source>
</evidence>
<feature type="transmembrane region" description="Helical" evidence="9">
    <location>
        <begin position="305"/>
        <end position="330"/>
    </location>
</feature>
<dbReference type="PRINTS" id="PR00237">
    <property type="entry name" value="GPCRRHODOPSN"/>
</dbReference>
<feature type="transmembrane region" description="Helical" evidence="9">
    <location>
        <begin position="63"/>
        <end position="84"/>
    </location>
</feature>
<accession>A7SFC6</accession>
<reference evidence="11 12" key="1">
    <citation type="journal article" date="2007" name="Science">
        <title>Sea anemone genome reveals ancestral eumetazoan gene repertoire and genomic organization.</title>
        <authorList>
            <person name="Putnam N.H."/>
            <person name="Srivastava M."/>
            <person name="Hellsten U."/>
            <person name="Dirks B."/>
            <person name="Chapman J."/>
            <person name="Salamov A."/>
            <person name="Terry A."/>
            <person name="Shapiro H."/>
            <person name="Lindquist E."/>
            <person name="Kapitonov V.V."/>
            <person name="Jurka J."/>
            <person name="Genikhovich G."/>
            <person name="Grigoriev I.V."/>
            <person name="Lucas S.M."/>
            <person name="Steele R.E."/>
            <person name="Finnerty J.R."/>
            <person name="Technau U."/>
            <person name="Martindale M.Q."/>
            <person name="Rokhsar D.S."/>
        </authorList>
    </citation>
    <scope>NUCLEOTIDE SEQUENCE [LARGE SCALE GENOMIC DNA]</scope>
    <source>
        <strain evidence="12">CH2 X CH6</strain>
    </source>
</reference>
<evidence type="ECO:0000256" key="5">
    <source>
        <dbReference type="ARBA" id="ARBA00023136"/>
    </source>
</evidence>
<evidence type="ECO:0000256" key="8">
    <source>
        <dbReference type="SAM" id="MobiDB-lite"/>
    </source>
</evidence>
<dbReference type="HOGENOM" id="CLU_450787_0_0_1"/>
<feature type="compositionally biased region" description="Basic and acidic residues" evidence="8">
    <location>
        <begin position="399"/>
        <end position="411"/>
    </location>
</feature>
<feature type="domain" description="G-protein coupled receptors family 1 profile" evidence="10">
    <location>
        <begin position="76"/>
        <end position="327"/>
    </location>
</feature>
<feature type="transmembrane region" description="Helical" evidence="9">
    <location>
        <begin position="138"/>
        <end position="157"/>
    </location>
</feature>
<dbReference type="InParanoid" id="A7SFC6"/>
<dbReference type="SUPFAM" id="SSF81321">
    <property type="entry name" value="Family A G protein-coupled receptor-like"/>
    <property type="match status" value="1"/>
</dbReference>
<evidence type="ECO:0000259" key="10">
    <source>
        <dbReference type="PROSITE" id="PS50262"/>
    </source>
</evidence>
<evidence type="ECO:0000313" key="12">
    <source>
        <dbReference type="Proteomes" id="UP000001593"/>
    </source>
</evidence>
<feature type="region of interest" description="Disordered" evidence="8">
    <location>
        <begin position="379"/>
        <end position="606"/>
    </location>
</feature>
<feature type="transmembrane region" description="Helical" evidence="9">
    <location>
        <begin position="222"/>
        <end position="245"/>
    </location>
</feature>
<comment type="subcellular location">
    <subcellularLocation>
        <location evidence="1">Membrane</location>
        <topology evidence="1">Multi-pass membrane protein</topology>
    </subcellularLocation>
</comment>
<keyword evidence="5 9" id="KW-0472">Membrane</keyword>
<feature type="compositionally biased region" description="Basic and acidic residues" evidence="8">
    <location>
        <begin position="448"/>
        <end position="585"/>
    </location>
</feature>
<evidence type="ECO:0000256" key="6">
    <source>
        <dbReference type="ARBA" id="ARBA00023170"/>
    </source>
</evidence>
<dbReference type="GO" id="GO:0004930">
    <property type="term" value="F:G protein-coupled receptor activity"/>
    <property type="evidence" value="ECO:0007669"/>
    <property type="project" value="UniProtKB-KW"/>
</dbReference>
<gene>
    <name evidence="11" type="ORF">NEMVEDRAFT_v1g244873</name>
</gene>
<dbReference type="PANTHER" id="PTHR24238:SF47">
    <property type="entry name" value="ECDYSTEROIDS_DOPAMINE RECEPTOR-RELATED"/>
    <property type="match status" value="1"/>
</dbReference>
<dbReference type="STRING" id="45351.A7SFC6"/>
<feature type="transmembrane region" description="Helical" evidence="9">
    <location>
        <begin position="105"/>
        <end position="126"/>
    </location>
</feature>
<dbReference type="GO" id="GO:0016020">
    <property type="term" value="C:membrane"/>
    <property type="evidence" value="ECO:0007669"/>
    <property type="project" value="UniProtKB-SubCell"/>
</dbReference>
<dbReference type="OMA" id="LPRDEPY"/>
<dbReference type="EMBL" id="DS469643">
    <property type="protein sequence ID" value="EDO37601.1"/>
    <property type="molecule type" value="Genomic_DNA"/>
</dbReference>
<dbReference type="PANTHER" id="PTHR24238">
    <property type="entry name" value="G-PROTEIN COUPLED RECEPTOR"/>
    <property type="match status" value="1"/>
</dbReference>